<dbReference type="RefSeq" id="WP_015709536.1">
    <property type="nucleotide sequence ID" value="NC_015578.1"/>
</dbReference>
<protein>
    <submittedName>
        <fullName evidence="9">ABC transporter, permease protein</fullName>
    </submittedName>
</protein>
<feature type="transmembrane region" description="Helical" evidence="7">
    <location>
        <begin position="172"/>
        <end position="191"/>
    </location>
</feature>
<dbReference type="STRING" id="545694.TREPR_0479"/>
<evidence type="ECO:0000256" key="1">
    <source>
        <dbReference type="ARBA" id="ARBA00004651"/>
    </source>
</evidence>
<evidence type="ECO:0000313" key="9">
    <source>
        <dbReference type="EMBL" id="AEF85260.1"/>
    </source>
</evidence>
<proteinExistence type="inferred from homology"/>
<feature type="transmembrane region" description="Helical" evidence="7">
    <location>
        <begin position="133"/>
        <end position="152"/>
    </location>
</feature>
<reference evidence="10" key="1">
    <citation type="submission" date="2009-12" db="EMBL/GenBank/DDBJ databases">
        <title>Complete sequence of Treponema primitia strain ZAS-2.</title>
        <authorList>
            <person name="Tetu S.G."/>
            <person name="Matson E."/>
            <person name="Ren Q."/>
            <person name="Seshadri R."/>
            <person name="Elbourne L."/>
            <person name="Hassan K.A."/>
            <person name="Durkin A."/>
            <person name="Radune D."/>
            <person name="Mohamoud Y."/>
            <person name="Shay R."/>
            <person name="Jin S."/>
            <person name="Zhang X."/>
            <person name="Lucey K."/>
            <person name="Ballor N.R."/>
            <person name="Ottesen E."/>
            <person name="Rosenthal R."/>
            <person name="Allen A."/>
            <person name="Leadbetter J.R."/>
            <person name="Paulsen I.T."/>
        </authorList>
    </citation>
    <scope>NUCLEOTIDE SEQUENCE [LARGE SCALE GENOMIC DNA]</scope>
    <source>
        <strain evidence="10">ATCC BAA-887 / DSM 12427 / ZAS-2</strain>
    </source>
</reference>
<comment type="subcellular location">
    <subcellularLocation>
        <location evidence="1 7">Cell membrane</location>
        <topology evidence="1 7">Multi-pass membrane protein</topology>
    </subcellularLocation>
</comment>
<dbReference type="Proteomes" id="UP000009223">
    <property type="component" value="Chromosome"/>
</dbReference>
<dbReference type="Gene3D" id="1.10.3720.10">
    <property type="entry name" value="MetI-like"/>
    <property type="match status" value="1"/>
</dbReference>
<dbReference type="HOGENOM" id="CLU_036879_0_0_12"/>
<gene>
    <name evidence="9" type="ordered locus">TREPR_0479</name>
</gene>
<dbReference type="OrthoDB" id="9806409at2"/>
<dbReference type="SUPFAM" id="SSF161098">
    <property type="entry name" value="MetI-like"/>
    <property type="match status" value="1"/>
</dbReference>
<dbReference type="GO" id="GO:0055085">
    <property type="term" value="P:transmembrane transport"/>
    <property type="evidence" value="ECO:0007669"/>
    <property type="project" value="InterPro"/>
</dbReference>
<evidence type="ECO:0000259" key="8">
    <source>
        <dbReference type="PROSITE" id="PS50928"/>
    </source>
</evidence>
<keyword evidence="5 7" id="KW-1133">Transmembrane helix</keyword>
<dbReference type="Pfam" id="PF19300">
    <property type="entry name" value="BPD_transp_1_N"/>
    <property type="match status" value="1"/>
</dbReference>
<accession>F5YLF8</accession>
<keyword evidence="4 7" id="KW-0812">Transmembrane</keyword>
<feature type="transmembrane region" description="Helical" evidence="7">
    <location>
        <begin position="100"/>
        <end position="121"/>
    </location>
</feature>
<dbReference type="EMBL" id="CP001843">
    <property type="protein sequence ID" value="AEF85260.1"/>
    <property type="molecule type" value="Genomic_DNA"/>
</dbReference>
<evidence type="ECO:0000256" key="2">
    <source>
        <dbReference type="ARBA" id="ARBA00022448"/>
    </source>
</evidence>
<feature type="transmembrane region" description="Helical" evidence="7">
    <location>
        <begin position="230"/>
        <end position="255"/>
    </location>
</feature>
<dbReference type="KEGG" id="tpi:TREPR_0479"/>
<dbReference type="InterPro" id="IPR035906">
    <property type="entry name" value="MetI-like_sf"/>
</dbReference>
<dbReference type="CDD" id="cd06261">
    <property type="entry name" value="TM_PBP2"/>
    <property type="match status" value="1"/>
</dbReference>
<evidence type="ECO:0000256" key="7">
    <source>
        <dbReference type="RuleBase" id="RU363032"/>
    </source>
</evidence>
<dbReference type="InterPro" id="IPR045621">
    <property type="entry name" value="BPD_transp_1_N"/>
</dbReference>
<evidence type="ECO:0000313" key="10">
    <source>
        <dbReference type="Proteomes" id="UP000009223"/>
    </source>
</evidence>
<evidence type="ECO:0000256" key="6">
    <source>
        <dbReference type="ARBA" id="ARBA00023136"/>
    </source>
</evidence>
<sequence length="305" mass="33834">MKAYLFKKITQMVVVLLGITLVVFSILHLVGDPVQLLLPPSASQENVEQLREEMGFNDPLLVQYGRFLSGIFRGDFGMSYNYNQPALSVVLERVPQTLKLAGIAFLISLVIGIPTGVLSAIKQDTVTDAVIRVLSFLGQCTPSFLLGIMMMLLFSVKLKWLPTSGNDGWKNIIMPSLTLGLFSTATIIRLLRSNMIEVMEKEFIEVARAKGLKYRLIVWKHGFKNAFSSVMTVLGMQIVSLMGGAVIIETVFAWPGIGRLAVQSIRNNDFMVTETIVILMASCFVVMNLIVDLLYAVINPRVKVQ</sequence>
<dbReference type="PANTHER" id="PTHR43163">
    <property type="entry name" value="DIPEPTIDE TRANSPORT SYSTEM PERMEASE PROTEIN DPPB-RELATED"/>
    <property type="match status" value="1"/>
</dbReference>
<keyword evidence="10" id="KW-1185">Reference proteome</keyword>
<evidence type="ECO:0000256" key="5">
    <source>
        <dbReference type="ARBA" id="ARBA00022989"/>
    </source>
</evidence>
<organism evidence="9 10">
    <name type="scientific">Treponema primitia (strain ATCC BAA-887 / DSM 12427 / ZAS-2)</name>
    <dbReference type="NCBI Taxonomy" id="545694"/>
    <lineage>
        <taxon>Bacteria</taxon>
        <taxon>Pseudomonadati</taxon>
        <taxon>Spirochaetota</taxon>
        <taxon>Spirochaetia</taxon>
        <taxon>Spirochaetales</taxon>
        <taxon>Treponemataceae</taxon>
        <taxon>Treponema</taxon>
    </lineage>
</organism>
<name>F5YLF8_TREPZ</name>
<feature type="transmembrane region" description="Helical" evidence="7">
    <location>
        <begin position="12"/>
        <end position="31"/>
    </location>
</feature>
<dbReference type="Pfam" id="PF00528">
    <property type="entry name" value="BPD_transp_1"/>
    <property type="match status" value="1"/>
</dbReference>
<feature type="transmembrane region" description="Helical" evidence="7">
    <location>
        <begin position="275"/>
        <end position="298"/>
    </location>
</feature>
<dbReference type="AlphaFoldDB" id="F5YLF8"/>
<comment type="similarity">
    <text evidence="7">Belongs to the binding-protein-dependent transport system permease family.</text>
</comment>
<keyword evidence="2 7" id="KW-0813">Transport</keyword>
<keyword evidence="3" id="KW-1003">Cell membrane</keyword>
<keyword evidence="6 7" id="KW-0472">Membrane</keyword>
<dbReference type="PROSITE" id="PS50928">
    <property type="entry name" value="ABC_TM1"/>
    <property type="match status" value="1"/>
</dbReference>
<feature type="domain" description="ABC transmembrane type-1" evidence="8">
    <location>
        <begin position="94"/>
        <end position="295"/>
    </location>
</feature>
<evidence type="ECO:0000256" key="4">
    <source>
        <dbReference type="ARBA" id="ARBA00022692"/>
    </source>
</evidence>
<dbReference type="GO" id="GO:0005886">
    <property type="term" value="C:plasma membrane"/>
    <property type="evidence" value="ECO:0007669"/>
    <property type="project" value="UniProtKB-SubCell"/>
</dbReference>
<dbReference type="InterPro" id="IPR000515">
    <property type="entry name" value="MetI-like"/>
</dbReference>
<reference evidence="9 10" key="2">
    <citation type="journal article" date="2011" name="ISME J.">
        <title>RNA-seq reveals cooperative metabolic interactions between two termite-gut spirochete species in co-culture.</title>
        <authorList>
            <person name="Rosenthal A.Z."/>
            <person name="Matson E.G."/>
            <person name="Eldar A."/>
            <person name="Leadbetter J.R."/>
        </authorList>
    </citation>
    <scope>NUCLEOTIDE SEQUENCE [LARGE SCALE GENOMIC DNA]</scope>
    <source>
        <strain evidence="10">ATCC BAA-887 / DSM 12427 / ZAS-2</strain>
    </source>
</reference>
<evidence type="ECO:0000256" key="3">
    <source>
        <dbReference type="ARBA" id="ARBA00022475"/>
    </source>
</evidence>
<dbReference type="PANTHER" id="PTHR43163:SF6">
    <property type="entry name" value="DIPEPTIDE TRANSPORT SYSTEM PERMEASE PROTEIN DPPB-RELATED"/>
    <property type="match status" value="1"/>
</dbReference>
<dbReference type="eggNOG" id="COG0601">
    <property type="taxonomic scope" value="Bacteria"/>
</dbReference>